<evidence type="ECO:0000313" key="2">
    <source>
        <dbReference type="Proteomes" id="UP001626603"/>
    </source>
</evidence>
<evidence type="ECO:0000313" key="1">
    <source>
        <dbReference type="EMBL" id="WOX56319.1"/>
    </source>
</evidence>
<keyword evidence="2" id="KW-1185">Reference proteome</keyword>
<proteinExistence type="predicted"/>
<dbReference type="AlphaFoldDB" id="A0ABD8A9V3"/>
<name>A0ABD8A9V3_9EURY</name>
<dbReference type="EMBL" id="CP137641">
    <property type="protein sequence ID" value="WOX56319.1"/>
    <property type="molecule type" value="Genomic_DNA"/>
</dbReference>
<accession>A0ABD8A9V3</accession>
<reference evidence="1 2" key="1">
    <citation type="submission" date="2023-10" db="EMBL/GenBank/DDBJ databases">
        <title>The complete genome sequence of Methanoculleus palmolei DSM 4273.</title>
        <authorList>
            <person name="Lai S.-J."/>
            <person name="You Y.-T."/>
            <person name="Chen S.-C."/>
        </authorList>
    </citation>
    <scope>NUCLEOTIDE SEQUENCE [LARGE SCALE GENOMIC DNA]</scope>
    <source>
        <strain evidence="1 2">DSM 4273</strain>
    </source>
</reference>
<protein>
    <submittedName>
        <fullName evidence="1">Uncharacterized protein</fullName>
    </submittedName>
</protein>
<organism evidence="1 2">
    <name type="scientific">Methanoculleus palmolei</name>
    <dbReference type="NCBI Taxonomy" id="72612"/>
    <lineage>
        <taxon>Archaea</taxon>
        <taxon>Methanobacteriati</taxon>
        <taxon>Methanobacteriota</taxon>
        <taxon>Stenosarchaea group</taxon>
        <taxon>Methanomicrobia</taxon>
        <taxon>Methanomicrobiales</taxon>
        <taxon>Methanomicrobiaceae</taxon>
        <taxon>Methanoculleus</taxon>
    </lineage>
</organism>
<dbReference type="Proteomes" id="UP001626603">
    <property type="component" value="Chromosome"/>
</dbReference>
<sequence length="135" mass="14355">MSFIFSTAVERNSDGEFIVTIANSSYAGVRTTRGTSEGTAPGPEISQIYLEIGETVLSPRNGSIPGFVDRNGDSCISEGDYYVVPACFAGETVQFRSLSGEIRLTHTCYAPGSSRPLHGECRLHPRGDATGYPGG</sequence>
<gene>
    <name evidence="1" type="ORF">R6Y95_03025</name>
</gene>